<keyword evidence="2" id="KW-0663">Pyridoxal phosphate</keyword>
<proteinExistence type="predicted"/>
<evidence type="ECO:0000313" key="4">
    <source>
        <dbReference type="EMBL" id="MEC4717654.1"/>
    </source>
</evidence>
<dbReference type="InterPro" id="IPR042152">
    <property type="entry name" value="Y4yA-like"/>
</dbReference>
<organism evidence="4 5">
    <name type="scientific">Noviherbaspirillum album</name>
    <dbReference type="NCBI Taxonomy" id="3080276"/>
    <lineage>
        <taxon>Bacteria</taxon>
        <taxon>Pseudomonadati</taxon>
        <taxon>Pseudomonadota</taxon>
        <taxon>Betaproteobacteria</taxon>
        <taxon>Burkholderiales</taxon>
        <taxon>Oxalobacteraceae</taxon>
        <taxon>Noviherbaspirillum</taxon>
    </lineage>
</organism>
<dbReference type="Pfam" id="PF02784">
    <property type="entry name" value="Orn_Arg_deC_N"/>
    <property type="match status" value="1"/>
</dbReference>
<dbReference type="InterPro" id="IPR000183">
    <property type="entry name" value="Orn/DAP/Arg_de-COase"/>
</dbReference>
<dbReference type="Gene3D" id="3.20.20.10">
    <property type="entry name" value="Alanine racemase"/>
    <property type="match status" value="1"/>
</dbReference>
<protein>
    <submittedName>
        <fullName evidence="4">Y4yA family PLP-dependent enzyme</fullName>
    </submittedName>
</protein>
<comment type="caution">
    <text evidence="4">The sequence shown here is derived from an EMBL/GenBank/DDBJ whole genome shotgun (WGS) entry which is preliminary data.</text>
</comment>
<dbReference type="InterPro" id="IPR022644">
    <property type="entry name" value="De-COase2_N"/>
</dbReference>
<evidence type="ECO:0000256" key="2">
    <source>
        <dbReference type="ARBA" id="ARBA00022898"/>
    </source>
</evidence>
<dbReference type="SUPFAM" id="SSF50621">
    <property type="entry name" value="Alanine racemase C-terminal domain-like"/>
    <property type="match status" value="1"/>
</dbReference>
<sequence length="475" mass="52368">MRNETPRAEAVPVNTRRFRHASAHAPALLKPILDEAVRGFIEASPGRLFDLADQYGSPLNIVWPQMLKQNVQAFRKVLQAHQVRHAIYYGAKVNKSQALVRAAVEAGIGVDVSSIHEMHDALRAGAKMSDLCATGPAKTSEFHAELMAGAALISVDSAEELTDLIESAATMAPPVRPRLLLRYRPDASEASRFGMGRDDILSCLRQLARMRDRFAFEGFHFHLSGYAADSRAQAMRELLPLVDAARSLDLRPRIIDIGGGMPVCYVEGNDYDAFLQSQSREHYRNGKLPESFYPYGSRLDAAAWLDGLLTSPCMENETVAAWLNANDLILALEPGRSLVDQAAVSVFRVTRIKRLAGGRHVIFVEGSSFSACETWFVSEFLVDPILVSAAGEDDAKHAMPTQAYIAGHSCLDDDVITNRLLAFARKPRAGDLLVYANTAGYQMDLLENEFHRHPMPRRIAVTVDASGRQQISPDD</sequence>
<evidence type="ECO:0000313" key="5">
    <source>
        <dbReference type="Proteomes" id="UP001352263"/>
    </source>
</evidence>
<reference evidence="4 5" key="1">
    <citation type="submission" date="2023-10" db="EMBL/GenBank/DDBJ databases">
        <title>Noviherbaspirillum sp. CPCC 100848 genome assembly.</title>
        <authorList>
            <person name="Li X.Y."/>
            <person name="Fang X.M."/>
        </authorList>
    </citation>
    <scope>NUCLEOTIDE SEQUENCE [LARGE SCALE GENOMIC DNA]</scope>
    <source>
        <strain evidence="4 5">CPCC 100848</strain>
    </source>
</reference>
<feature type="domain" description="Orn/DAP/Arg decarboxylase 2 N-terminal" evidence="3">
    <location>
        <begin position="68"/>
        <end position="270"/>
    </location>
</feature>
<dbReference type="PANTHER" id="PTHR43727">
    <property type="entry name" value="DIAMINOPIMELATE DECARBOXYLASE"/>
    <property type="match status" value="1"/>
</dbReference>
<dbReference type="RefSeq" id="WP_326504406.1">
    <property type="nucleotide sequence ID" value="NZ_JAWIIV010000001.1"/>
</dbReference>
<dbReference type="Gene3D" id="2.40.37.10">
    <property type="entry name" value="Lyase, Ornithine Decarboxylase, Chain A, domain 1"/>
    <property type="match status" value="1"/>
</dbReference>
<evidence type="ECO:0000259" key="3">
    <source>
        <dbReference type="Pfam" id="PF02784"/>
    </source>
</evidence>
<dbReference type="Proteomes" id="UP001352263">
    <property type="component" value="Unassembled WGS sequence"/>
</dbReference>
<accession>A0ABU6J206</accession>
<dbReference type="PANTHER" id="PTHR43727:SF2">
    <property type="entry name" value="GROUP IV DECARBOXYLASE"/>
    <property type="match status" value="1"/>
</dbReference>
<dbReference type="InterPro" id="IPR029066">
    <property type="entry name" value="PLP-binding_barrel"/>
</dbReference>
<dbReference type="InterPro" id="IPR009006">
    <property type="entry name" value="Ala_racemase/Decarboxylase_C"/>
</dbReference>
<name>A0ABU6J206_9BURK</name>
<dbReference type="InterPro" id="IPR022657">
    <property type="entry name" value="De-COase2_CS"/>
</dbReference>
<gene>
    <name evidence="4" type="ORF">RY831_00665</name>
</gene>
<keyword evidence="5" id="KW-1185">Reference proteome</keyword>
<dbReference type="PROSITE" id="PS00879">
    <property type="entry name" value="ODR_DC_2_2"/>
    <property type="match status" value="1"/>
</dbReference>
<evidence type="ECO:0000256" key="1">
    <source>
        <dbReference type="ARBA" id="ARBA00001933"/>
    </source>
</evidence>
<dbReference type="PRINTS" id="PR01179">
    <property type="entry name" value="ODADCRBXLASE"/>
</dbReference>
<dbReference type="CDD" id="cd06842">
    <property type="entry name" value="PLPDE_III_Y4yA_like"/>
    <property type="match status" value="1"/>
</dbReference>
<comment type="cofactor">
    <cofactor evidence="1">
        <name>pyridoxal 5'-phosphate</name>
        <dbReference type="ChEBI" id="CHEBI:597326"/>
    </cofactor>
</comment>
<dbReference type="EMBL" id="JAWIIV010000001">
    <property type="protein sequence ID" value="MEC4717654.1"/>
    <property type="molecule type" value="Genomic_DNA"/>
</dbReference>
<dbReference type="SUPFAM" id="SSF51419">
    <property type="entry name" value="PLP-binding barrel"/>
    <property type="match status" value="1"/>
</dbReference>